<evidence type="ECO:0000259" key="5">
    <source>
        <dbReference type="PROSITE" id="PS50977"/>
    </source>
</evidence>
<protein>
    <submittedName>
        <fullName evidence="6">Transcriptional regulator, TetR family</fullName>
    </submittedName>
</protein>
<dbReference type="PANTHER" id="PTHR47506:SF1">
    <property type="entry name" value="HTH-TYPE TRANSCRIPTIONAL REGULATOR YJDC"/>
    <property type="match status" value="1"/>
</dbReference>
<dbReference type="Proteomes" id="UP000196778">
    <property type="component" value="Unassembled WGS sequence"/>
</dbReference>
<feature type="domain" description="HTH tetR-type" evidence="5">
    <location>
        <begin position="6"/>
        <end position="66"/>
    </location>
</feature>
<feature type="DNA-binding region" description="H-T-H motif" evidence="4">
    <location>
        <begin position="29"/>
        <end position="48"/>
    </location>
</feature>
<dbReference type="PRINTS" id="PR00455">
    <property type="entry name" value="HTHTETR"/>
</dbReference>
<accession>A0A1R4K9E6</accession>
<evidence type="ECO:0000313" key="7">
    <source>
        <dbReference type="Proteomes" id="UP000196778"/>
    </source>
</evidence>
<dbReference type="EMBL" id="FUKR01000072">
    <property type="protein sequence ID" value="SJN40927.1"/>
    <property type="molecule type" value="Genomic_DNA"/>
</dbReference>
<dbReference type="Pfam" id="PF00440">
    <property type="entry name" value="TetR_N"/>
    <property type="match status" value="1"/>
</dbReference>
<dbReference type="SUPFAM" id="SSF48498">
    <property type="entry name" value="Tetracyclin repressor-like, C-terminal domain"/>
    <property type="match status" value="1"/>
</dbReference>
<dbReference type="InterPro" id="IPR009057">
    <property type="entry name" value="Homeodomain-like_sf"/>
</dbReference>
<name>A0A1R4K9E6_9MICO</name>
<evidence type="ECO:0000256" key="3">
    <source>
        <dbReference type="ARBA" id="ARBA00023163"/>
    </source>
</evidence>
<keyword evidence="2 4" id="KW-0238">DNA-binding</keyword>
<organism evidence="6 7">
    <name type="scientific">Mycetocola reblochoni REB411</name>
    <dbReference type="NCBI Taxonomy" id="1255698"/>
    <lineage>
        <taxon>Bacteria</taxon>
        <taxon>Bacillati</taxon>
        <taxon>Actinomycetota</taxon>
        <taxon>Actinomycetes</taxon>
        <taxon>Micrococcales</taxon>
        <taxon>Microbacteriaceae</taxon>
        <taxon>Mycetocola</taxon>
    </lineage>
</organism>
<dbReference type="PROSITE" id="PS50977">
    <property type="entry name" value="HTH_TETR_2"/>
    <property type="match status" value="1"/>
</dbReference>
<evidence type="ECO:0000256" key="1">
    <source>
        <dbReference type="ARBA" id="ARBA00023015"/>
    </source>
</evidence>
<dbReference type="AlphaFoldDB" id="A0A1R4K9E6"/>
<dbReference type="RefSeq" id="WP_218778781.1">
    <property type="nucleotide sequence ID" value="NZ_FUKR01000072.1"/>
</dbReference>
<dbReference type="InterPro" id="IPR036271">
    <property type="entry name" value="Tet_transcr_reg_TetR-rel_C_sf"/>
</dbReference>
<sequence length="190" mass="20307">MARTAAFDRTVVARAARELFWDRGFDAVSLPELERACGLNRSSIYNSFGSKRGLYDAAVRDYRENVVGPLLARLSGSSADPSALAEYLNAIARAVGGAPGADRGCLLLNSAAGLAAHDEVQRHVVDDYRRELHDAVYAALGSALPALSDGDRSVRARLLVAAVLAAMLLARINSEEAERTVADARALLLR</sequence>
<evidence type="ECO:0000256" key="4">
    <source>
        <dbReference type="PROSITE-ProRule" id="PRU00335"/>
    </source>
</evidence>
<dbReference type="GO" id="GO:0003677">
    <property type="term" value="F:DNA binding"/>
    <property type="evidence" value="ECO:0007669"/>
    <property type="project" value="UniProtKB-UniRule"/>
</dbReference>
<gene>
    <name evidence="6" type="ORF">FM119_12275</name>
</gene>
<dbReference type="PANTHER" id="PTHR47506">
    <property type="entry name" value="TRANSCRIPTIONAL REGULATORY PROTEIN"/>
    <property type="match status" value="1"/>
</dbReference>
<dbReference type="Gene3D" id="1.10.10.60">
    <property type="entry name" value="Homeodomain-like"/>
    <property type="match status" value="1"/>
</dbReference>
<reference evidence="7" key="1">
    <citation type="submission" date="2017-02" db="EMBL/GenBank/DDBJ databases">
        <authorList>
            <person name="Dridi B."/>
        </authorList>
    </citation>
    <scope>NUCLEOTIDE SEQUENCE [LARGE SCALE GENOMIC DNA]</scope>
    <source>
        <strain evidence="7">EB411</strain>
    </source>
</reference>
<evidence type="ECO:0000313" key="6">
    <source>
        <dbReference type="EMBL" id="SJN40927.1"/>
    </source>
</evidence>
<keyword evidence="3" id="KW-0804">Transcription</keyword>
<dbReference type="SUPFAM" id="SSF46689">
    <property type="entry name" value="Homeodomain-like"/>
    <property type="match status" value="1"/>
</dbReference>
<evidence type="ECO:0000256" key="2">
    <source>
        <dbReference type="ARBA" id="ARBA00023125"/>
    </source>
</evidence>
<dbReference type="Gene3D" id="1.10.357.10">
    <property type="entry name" value="Tetracycline Repressor, domain 2"/>
    <property type="match status" value="1"/>
</dbReference>
<keyword evidence="7" id="KW-1185">Reference proteome</keyword>
<keyword evidence="1" id="KW-0805">Transcription regulation</keyword>
<proteinExistence type="predicted"/>
<dbReference type="InterPro" id="IPR001647">
    <property type="entry name" value="HTH_TetR"/>
</dbReference>